<dbReference type="InterPro" id="IPR038441">
    <property type="entry name" value="THAP_Znf_sf"/>
</dbReference>
<evidence type="ECO:0000256" key="2">
    <source>
        <dbReference type="ARBA" id="ARBA00022771"/>
    </source>
</evidence>
<organism evidence="7 8">
    <name type="scientific">Cloeon dipterum</name>
    <dbReference type="NCBI Taxonomy" id="197152"/>
    <lineage>
        <taxon>Eukaryota</taxon>
        <taxon>Metazoa</taxon>
        <taxon>Ecdysozoa</taxon>
        <taxon>Arthropoda</taxon>
        <taxon>Hexapoda</taxon>
        <taxon>Insecta</taxon>
        <taxon>Pterygota</taxon>
        <taxon>Palaeoptera</taxon>
        <taxon>Ephemeroptera</taxon>
        <taxon>Pisciforma</taxon>
        <taxon>Baetidae</taxon>
        <taxon>Cloeon</taxon>
    </lineage>
</organism>
<dbReference type="SMART" id="SM00980">
    <property type="entry name" value="THAP"/>
    <property type="match status" value="1"/>
</dbReference>
<dbReference type="OrthoDB" id="7312725at2759"/>
<dbReference type="InterPro" id="IPR052224">
    <property type="entry name" value="THAP_domain_protein"/>
</dbReference>
<comment type="caution">
    <text evidence="7">The sequence shown here is derived from an EMBL/GenBank/DDBJ whole genome shotgun (WGS) entry which is preliminary data.</text>
</comment>
<evidence type="ECO:0000256" key="5">
    <source>
        <dbReference type="PROSITE-ProRule" id="PRU00309"/>
    </source>
</evidence>
<dbReference type="PANTHER" id="PTHR46927:SF3">
    <property type="entry name" value="THAP-TYPE DOMAIN-CONTAINING PROTEIN"/>
    <property type="match status" value="1"/>
</dbReference>
<reference evidence="7 8" key="1">
    <citation type="submission" date="2020-04" db="EMBL/GenBank/DDBJ databases">
        <authorList>
            <person name="Alioto T."/>
            <person name="Alioto T."/>
            <person name="Gomez Garrido J."/>
        </authorList>
    </citation>
    <scope>NUCLEOTIDE SEQUENCE [LARGE SCALE GENOMIC DNA]</scope>
</reference>
<evidence type="ECO:0000256" key="4">
    <source>
        <dbReference type="ARBA" id="ARBA00023125"/>
    </source>
</evidence>
<keyword evidence="3" id="KW-0862">Zinc</keyword>
<evidence type="ECO:0000256" key="1">
    <source>
        <dbReference type="ARBA" id="ARBA00022723"/>
    </source>
</evidence>
<feature type="domain" description="THAP-type" evidence="6">
    <location>
        <begin position="1"/>
        <end position="90"/>
    </location>
</feature>
<keyword evidence="1" id="KW-0479">Metal-binding</keyword>
<dbReference type="PANTHER" id="PTHR46927">
    <property type="entry name" value="AGAP005574-PA"/>
    <property type="match status" value="1"/>
</dbReference>
<keyword evidence="4 5" id="KW-0238">DNA-binding</keyword>
<dbReference type="Proteomes" id="UP000494165">
    <property type="component" value="Unassembled WGS sequence"/>
</dbReference>
<dbReference type="PROSITE" id="PS50950">
    <property type="entry name" value="ZF_THAP"/>
    <property type="match status" value="1"/>
</dbReference>
<dbReference type="Pfam" id="PF05485">
    <property type="entry name" value="THAP"/>
    <property type="match status" value="1"/>
</dbReference>
<dbReference type="GO" id="GO:0008270">
    <property type="term" value="F:zinc ion binding"/>
    <property type="evidence" value="ECO:0007669"/>
    <property type="project" value="UniProtKB-KW"/>
</dbReference>
<proteinExistence type="predicted"/>
<dbReference type="InterPro" id="IPR006612">
    <property type="entry name" value="THAP_Znf"/>
</dbReference>
<keyword evidence="8" id="KW-1185">Reference proteome</keyword>
<sequence>MPGCVVPRCGKNSSQKNLDVRLGKRVSFHNLPSEPEIRERWVEAIRQGGRPDSWEPTPNAKICCLHFAVDDLVFNGNMTKIRRTAVPIIPYSPQKKSRKSRQRASDPLNTLIRDIGLTSEDMISLPQDAPAYSITIPAEGNTCGAQVMDVDVTQQTSVVSKKVVVLPYQDHTFQEKFQGQQQENSELVKLQEKVLSALKEMKIVAGKNKYDDKVQMKIDQMSSQAHELMETIKVSEIIKSFDQFSQTPVPDYIGSKDSVTSTNVNDDALTLFESVYNEPYESNQITPQLTGCVYSNPQDHLSITGECLTYTAL</sequence>
<dbReference type="Gene3D" id="6.20.210.20">
    <property type="entry name" value="THAP domain"/>
    <property type="match status" value="1"/>
</dbReference>
<evidence type="ECO:0000313" key="7">
    <source>
        <dbReference type="EMBL" id="CAB3366869.1"/>
    </source>
</evidence>
<dbReference type="AlphaFoldDB" id="A0A8S1CFB6"/>
<evidence type="ECO:0000313" key="8">
    <source>
        <dbReference type="Proteomes" id="UP000494165"/>
    </source>
</evidence>
<dbReference type="GO" id="GO:0003677">
    <property type="term" value="F:DNA binding"/>
    <property type="evidence" value="ECO:0007669"/>
    <property type="project" value="UniProtKB-UniRule"/>
</dbReference>
<gene>
    <name evidence="7" type="ORF">CLODIP_2_CD13387</name>
</gene>
<evidence type="ECO:0000259" key="6">
    <source>
        <dbReference type="PROSITE" id="PS50950"/>
    </source>
</evidence>
<dbReference type="SUPFAM" id="SSF57716">
    <property type="entry name" value="Glucocorticoid receptor-like (DNA-binding domain)"/>
    <property type="match status" value="1"/>
</dbReference>
<accession>A0A8S1CFB6</accession>
<protein>
    <recommendedName>
        <fullName evidence="6">THAP-type domain-containing protein</fullName>
    </recommendedName>
</protein>
<evidence type="ECO:0000256" key="3">
    <source>
        <dbReference type="ARBA" id="ARBA00022833"/>
    </source>
</evidence>
<name>A0A8S1CFB6_9INSE</name>
<keyword evidence="2 5" id="KW-0863">Zinc-finger</keyword>
<dbReference type="EMBL" id="CADEPI010000027">
    <property type="protein sequence ID" value="CAB3366869.1"/>
    <property type="molecule type" value="Genomic_DNA"/>
</dbReference>